<sequence>MIQKWKTILTNWVNCYSCDNEKRQQNITLDNLLHLFTHIQENLKLDNSKSSNFEAGTLQVFIKEKYPEFKFENGNLEATNEDENDDIKRVMCNKLSVEDQETILKFSKCLMDCSTILYTDVEAAIAGMASKIYAQNVGRSVHTLCTLKFSEACGPQTGSQVAETPPALRSLHGEVRRLQAALDAERFDRNYLQDELARTQLKLDRLSKEKEQYKLEILNLKAKISLCCGEDREASSQARADDTRLQKQLQELEARLDSVQGRLDDVEDERDAYKKKLEDLKHERDKWLSLSQQESFRAGQLTDQLETERRTVQSLKDLVSELRQHNRNNGLDASMLECDDPDTSIQSLHNISVCSEACANVVEVQLGEERAKIEVLKQQMQGLQDQLAEVNQKLESEKLTFEKILSEKEQDVFSLKHRINEEIEDKNNLKTHYDQEIEKLNDKISKLTQTITDNKESTKLALEEKLHEMQSLQQHLAEETKKSGNIIKNLKIELEAEKFAQLKLKDDCDNRIMKLNEKILNRNNELVELQNNIIKKSEMIEVIQADLRKEKELRDELSNSCNNQLFKLNEQRIAIENSIREKCHEISEYQKHLQKNEQCVEELNKTVAHLQSTVLSLEEKCQHKDGKIVAKQKEIEFLNDVYQKEQEKLTHKIDERNATIKSLQMQLQNEIEYKVQLKNELAQLQTSKMSLVEEVNDVKTKSKADLLEKENTLDAIYGHLKEETKLKEDLIVLCEKREHELRQLEEEVSNKEHRIQLLKKQMDSETKLLKDEIMTKEEMIESINQIILIEQKEKSDLQETLNNSNDEKARLEAAVIEKDNDLSKLKNAYEKLCRDHHDNKQNLKTLEAKLKDEAKKNEQLQDSNEKNTSKLLLKLEKTEKSIKKIQLQSKSILDSKELQVQSLTLELSDLKAAIECEREMVTVAKKEKEALEETLNNEVYFKNRLEAEYQKKCKILEDTITNFKEEIASKNKEIEKITVTITKLKNTCAELKNSVESEKAATVEMKEEYEKHVLELSEKELNSKKELSDKSAKIDHMLSDLKQEKELKDELSILYHKNLTKLEEEKSKIDSEFQQQVYENKILQKEIEENVALVEELQSEVASMKTLAASVEQECSNLKETNDNLLKEVETRSIEMEQNHKMLQDSNKELSENNEKLNLALDERNIIVDSIQTQLQHEIELRVQYETKIIELQSTNNEFEGKNTALSSKIVQLTNEISQKNEELLVIKKYLEEKVNTIELLTTEVERITKDYAVSTNTLSVVQNDNIKLLSDNDAHNRVIEELRNNILNLERKISAEKETLCNQITETNNISTNLNIEIENKIRLENEIAEFKAKNMEFLDTNNKLTREILEMNHIVNEKDNKIKELENEIEEEKTRTEKIIYDCDIKDAELNKISEQVVLKNNELKNLNVHIQHAIGIQEEQVLEKDDIIKAVQNKLKSELSEKENLQSALESLNKINANLMADIKEKCEELCEVQVKYDDLCEKSRKNECSYQSEKQSYDCILAAKENELLYLKNSLATEIDQKTYYDEQTVTLNKTIKELQEMQSKEQQIIDDKIKLENTIKNLEIEVDAEKISKMKLKEDNENIVSKLNKKITNISNELLQLQNNVIENNKKTELLLCDYNKEKESKDALLKKCDEEIIKLNETKVILEKESQQKMQEFRKLQESVEEKNISIEQLHKEIDDLRNYCTELQKDKRILEEAKMALITVVDERDKKILEFENAETVLATIVNNLESQLKGVTNKLQNRKDTSETTENKLQSEISTNTNLKNNLDSLQEDLSGKLKEIIQLQEENEQLHKITSETKTTVEGLQAELKEKSMKINQLIESSEAETSKLNSLVQSLRQEIKKKDLEIQQLETIREKLHEDLTKQKDSLITAQKEIEILENKYNEEYKLKEKFRKECENQRVMLNGITEKLNQNVIVQNNEAMEMTKEIQSLRKAVEQKCEELRIAEENICIQTKAIADLTTTKETEIENLNKKVGSLQSLNTDLDQELKNEADRKMQIIEALQKDNEQLQYIIEEENSTHEIMLKEKDKFIEELDEKLKYVNIQLEDIRRDYEDKTLMWEKLKIDAEEKIQVYEAKIEKLEEEKTRLMKEIEALKETLAESKQEKCVESKHTTWEKDTHGLQNQVDTTTSDLTHSSMESLKTISDLEKIIQDKNRKITAMQTEITYIKSAIAESGLKLIDTTKELEVSRDTCEELSIQLKKIVQQKNEEIADLKRQVTKMSVTENRASQIIKVSAKYQAMILKRIAEIKSTAVLKELTNFGNTNTNGESDLRRSLTAGSITMEDLESFLETTDRHLKRCSEKQIALQKDRDRLSEVNRINESEIINMKKFLTEMSLSFRTFTTVKDVYSQKLSKIVSIQRMVRRDVLSLDGHITEATMCKLERGYAAVMQDLSECAMNIERWVDRSVSRMLSQEKIKQAFTSDIEQTSLSTANYQNASIEVQLSELENSFQKLLGEIGRAQKGEGARSSQEVTIMEVRAEYEDKLNRMKAKMKELFHEEMGRLKLKQSEEIAALERELVKSREKLAESSRAYEEHIRALTTELWSVGEKFLVKKEEADWLRKKQSGSLMSLQHVHSSGLHAPRDSEVIGRPSDTISLRSLPMHNKQKTESRGLHMSDEEGEVFDNRFLKELSATPRASLAPGQRISELKRRNSLVPPHLKSSYPAEMQFAPIVDEEEIKCASNSTFSMGRQQRKEVGITAYKKPGPPTPSKQAGRLSATDGELRESLRVEADPHAGRKTSTPSRIRSLFRSHKNDVDEVSEHTSVSVHTAVLYGCADL</sequence>
<accession>A0ACC0J736</accession>
<name>A0ACC0J736_CHOFU</name>
<evidence type="ECO:0000313" key="2">
    <source>
        <dbReference type="Proteomes" id="UP001064048"/>
    </source>
</evidence>
<dbReference type="EMBL" id="CM046114">
    <property type="protein sequence ID" value="KAI8419896.1"/>
    <property type="molecule type" value="Genomic_DNA"/>
</dbReference>
<proteinExistence type="predicted"/>
<dbReference type="Proteomes" id="UP001064048">
    <property type="component" value="Chromosome 14"/>
</dbReference>
<reference evidence="1 2" key="1">
    <citation type="journal article" date="2022" name="Genome Biol. Evol.">
        <title>The Spruce Budworm Genome: Reconstructing the Evolutionary History of Antifreeze Proteins.</title>
        <authorList>
            <person name="Beliveau C."/>
            <person name="Gagne P."/>
            <person name="Picq S."/>
            <person name="Vernygora O."/>
            <person name="Keeling C.I."/>
            <person name="Pinkney K."/>
            <person name="Doucet D."/>
            <person name="Wen F."/>
            <person name="Johnston J.S."/>
            <person name="Maaroufi H."/>
            <person name="Boyle B."/>
            <person name="Laroche J."/>
            <person name="Dewar K."/>
            <person name="Juretic N."/>
            <person name="Blackburn G."/>
            <person name="Nisole A."/>
            <person name="Brunet B."/>
            <person name="Brandao M."/>
            <person name="Lumley L."/>
            <person name="Duan J."/>
            <person name="Quan G."/>
            <person name="Lucarotti C.J."/>
            <person name="Roe A.D."/>
            <person name="Sperling F.A.H."/>
            <person name="Levesque R.C."/>
            <person name="Cusson M."/>
        </authorList>
    </citation>
    <scope>NUCLEOTIDE SEQUENCE [LARGE SCALE GENOMIC DNA]</scope>
    <source>
        <strain evidence="1">Glfc:IPQL:Cfum</strain>
    </source>
</reference>
<comment type="caution">
    <text evidence="1">The sequence shown here is derived from an EMBL/GenBank/DDBJ whole genome shotgun (WGS) entry which is preliminary data.</text>
</comment>
<organism evidence="1 2">
    <name type="scientific">Choristoneura fumiferana</name>
    <name type="common">Spruce budworm moth</name>
    <name type="synonym">Archips fumiferana</name>
    <dbReference type="NCBI Taxonomy" id="7141"/>
    <lineage>
        <taxon>Eukaryota</taxon>
        <taxon>Metazoa</taxon>
        <taxon>Ecdysozoa</taxon>
        <taxon>Arthropoda</taxon>
        <taxon>Hexapoda</taxon>
        <taxon>Insecta</taxon>
        <taxon>Pterygota</taxon>
        <taxon>Neoptera</taxon>
        <taxon>Endopterygota</taxon>
        <taxon>Lepidoptera</taxon>
        <taxon>Glossata</taxon>
        <taxon>Ditrysia</taxon>
        <taxon>Tortricoidea</taxon>
        <taxon>Tortricidae</taxon>
        <taxon>Tortricinae</taxon>
        <taxon>Choristoneura</taxon>
    </lineage>
</organism>
<protein>
    <submittedName>
        <fullName evidence="1">Uncharacterized protein</fullName>
    </submittedName>
</protein>
<keyword evidence="2" id="KW-1185">Reference proteome</keyword>
<evidence type="ECO:0000313" key="1">
    <source>
        <dbReference type="EMBL" id="KAI8419896.1"/>
    </source>
</evidence>
<gene>
    <name evidence="1" type="ORF">MSG28_008521</name>
</gene>